<feature type="domain" description="GH18" evidence="10">
    <location>
        <begin position="42"/>
        <end position="312"/>
    </location>
</feature>
<feature type="chain" id="PRO_5044215821" description="mannosyl-glycoprotein endo-beta-N-acetylglucosaminidase" evidence="9">
    <location>
        <begin position="27"/>
        <end position="414"/>
    </location>
</feature>
<sequence length="414" mass="45099">MKIANKLALACVLAVGASLVPAGAYGAEAPRPVGAQQNCPAPVFMAYYRTWRDKAMPSNANSDLPDPNVISMTDLPKGVDIVSLFHYVNPASGVDQRPFWNQVKNEYVPRLHERGMKIIRSVGVDQIYKYGLTADSSEAEYRQAGAEIVREFVTDTGIDGFDIDMETTLSQQEQVILGKAFKALRAELGPDKLLIYDTNRGAEGAYVSQVAPYIDYLFLQTYGRSIDSISRSWDSYAPYISSCQFLPGYTSPEEGDLYNRWYDTVGPVEQSNAVKMAKWNPEGGRKGGVFAYAIDRDGMTYSEADLKRIAPSEFLYAKAVIKTLKPDLDQSGPAQPQEPSTEPSVPPTSEQPEPVPDSPKRHRTAAGQKDVAKPVKVAKGHERLANAGVPGSLAGVGLASVGVGLLVRSSRKRS</sequence>
<protein>
    <recommendedName>
        <fullName evidence="2">mannosyl-glycoprotein endo-beta-N-acetylglucosaminidase</fullName>
        <ecNumber evidence="2">3.2.1.96</ecNumber>
    </recommendedName>
</protein>
<evidence type="ECO:0000259" key="10">
    <source>
        <dbReference type="PROSITE" id="PS51910"/>
    </source>
</evidence>
<dbReference type="EMBL" id="CP116394">
    <property type="protein sequence ID" value="WCE45483.1"/>
    <property type="molecule type" value="Genomic_DNA"/>
</dbReference>
<evidence type="ECO:0000256" key="3">
    <source>
        <dbReference type="ARBA" id="ARBA00022729"/>
    </source>
</evidence>
<keyword evidence="5" id="KW-0326">Glycosidase</keyword>
<dbReference type="RefSeq" id="WP_004807648.1">
    <property type="nucleotide sequence ID" value="NZ_CP116394.1"/>
</dbReference>
<keyword evidence="8" id="KW-0472">Membrane</keyword>
<gene>
    <name evidence="11" type="ORF">PIG85_07435</name>
</gene>
<dbReference type="KEGG" id="wne:PIG85_07435"/>
<feature type="region of interest" description="Disordered" evidence="7">
    <location>
        <begin position="327"/>
        <end position="375"/>
    </location>
</feature>
<proteinExistence type="inferred from homology"/>
<comment type="catalytic activity">
    <reaction evidence="6">
        <text>an N(4)-(oligosaccharide-(1-&gt;3)-[oligosaccharide-(1-&gt;6)]-beta-D-Man-(1-&gt;4)-beta-D-GlcNAc-(1-&gt;4)-alpha-D-GlcNAc)-L-asparaginyl-[protein] + H2O = an oligosaccharide-(1-&gt;3)-[oligosaccharide-(1-&gt;6)]-beta-D-Man-(1-&gt;4)-D-GlcNAc + N(4)-(N-acetyl-beta-D-glucosaminyl)-L-asparaginyl-[protein]</text>
        <dbReference type="Rhea" id="RHEA:73067"/>
        <dbReference type="Rhea" id="RHEA-COMP:12603"/>
        <dbReference type="Rhea" id="RHEA-COMP:18176"/>
        <dbReference type="ChEBI" id="CHEBI:15377"/>
        <dbReference type="ChEBI" id="CHEBI:132248"/>
        <dbReference type="ChEBI" id="CHEBI:192714"/>
        <dbReference type="ChEBI" id="CHEBI:192715"/>
        <dbReference type="EC" id="3.2.1.96"/>
    </reaction>
</comment>
<evidence type="ECO:0000256" key="6">
    <source>
        <dbReference type="ARBA" id="ARBA00034414"/>
    </source>
</evidence>
<feature type="transmembrane region" description="Helical" evidence="8">
    <location>
        <begin position="387"/>
        <end position="407"/>
    </location>
</feature>
<reference evidence="11" key="1">
    <citation type="submission" date="2023-01" db="EMBL/GenBank/DDBJ databases">
        <title>Comparative Genomic Analysis of the Clinically-Derived Winkia Strain NY0527 Provides Evidence into the Taxonomic Reassignment of Winkia neuii and Characterizes Their Virulence Traits.</title>
        <authorList>
            <person name="Cai X."/>
            <person name="Peng Y."/>
            <person name="Li M."/>
            <person name="Qiu Y."/>
            <person name="Wang Y."/>
            <person name="Xu L."/>
            <person name="Hou Q."/>
        </authorList>
    </citation>
    <scope>NUCLEOTIDE SEQUENCE</scope>
    <source>
        <strain evidence="11">NY0527</strain>
    </source>
</reference>
<evidence type="ECO:0000256" key="1">
    <source>
        <dbReference type="ARBA" id="ARBA00009336"/>
    </source>
</evidence>
<name>A0AB38XMB5_9ACTO</name>
<dbReference type="InterPro" id="IPR057016">
    <property type="entry name" value="EndoS_F2-like_TIM-barrel"/>
</dbReference>
<organism evidence="11 12">
    <name type="scientific">Winkia neuii subsp. anitrata</name>
    <dbReference type="NCBI Taxonomy" id="29318"/>
    <lineage>
        <taxon>Bacteria</taxon>
        <taxon>Bacillati</taxon>
        <taxon>Actinomycetota</taxon>
        <taxon>Actinomycetes</taxon>
        <taxon>Actinomycetales</taxon>
        <taxon>Actinomycetaceae</taxon>
        <taxon>Winkia</taxon>
    </lineage>
</organism>
<dbReference type="InterPro" id="IPR001223">
    <property type="entry name" value="Glyco_hydro18_cat"/>
</dbReference>
<keyword evidence="8" id="KW-1133">Transmembrane helix</keyword>
<evidence type="ECO:0000256" key="4">
    <source>
        <dbReference type="ARBA" id="ARBA00022801"/>
    </source>
</evidence>
<dbReference type="AlphaFoldDB" id="A0AB38XMB5"/>
<keyword evidence="8" id="KW-0812">Transmembrane</keyword>
<comment type="similarity">
    <text evidence="1">Belongs to the glycosyl hydrolase 18 family.</text>
</comment>
<keyword evidence="4 11" id="KW-0378">Hydrolase</keyword>
<evidence type="ECO:0000256" key="8">
    <source>
        <dbReference type="SAM" id="Phobius"/>
    </source>
</evidence>
<dbReference type="Proteomes" id="UP001211044">
    <property type="component" value="Chromosome"/>
</dbReference>
<evidence type="ECO:0000256" key="5">
    <source>
        <dbReference type="ARBA" id="ARBA00023295"/>
    </source>
</evidence>
<dbReference type="SUPFAM" id="SSF51445">
    <property type="entry name" value="(Trans)glycosidases"/>
    <property type="match status" value="1"/>
</dbReference>
<dbReference type="Pfam" id="PF23916">
    <property type="entry name" value="TIM-barrel_EndoS"/>
    <property type="match status" value="1"/>
</dbReference>
<evidence type="ECO:0000256" key="2">
    <source>
        <dbReference type="ARBA" id="ARBA00012566"/>
    </source>
</evidence>
<keyword evidence="3 9" id="KW-0732">Signal</keyword>
<feature type="compositionally biased region" description="Low complexity" evidence="7">
    <location>
        <begin position="335"/>
        <end position="352"/>
    </location>
</feature>
<evidence type="ECO:0000313" key="12">
    <source>
        <dbReference type="Proteomes" id="UP001211044"/>
    </source>
</evidence>
<dbReference type="PROSITE" id="PS51910">
    <property type="entry name" value="GH18_2"/>
    <property type="match status" value="1"/>
</dbReference>
<accession>A0AB38XMB5</accession>
<dbReference type="EC" id="3.2.1.96" evidence="2"/>
<evidence type="ECO:0000256" key="7">
    <source>
        <dbReference type="SAM" id="MobiDB-lite"/>
    </source>
</evidence>
<dbReference type="GO" id="GO:0033925">
    <property type="term" value="F:mannosyl-glycoprotein endo-beta-N-acetylglucosaminidase activity"/>
    <property type="evidence" value="ECO:0007669"/>
    <property type="project" value="UniProtKB-EC"/>
</dbReference>
<feature type="signal peptide" evidence="9">
    <location>
        <begin position="1"/>
        <end position="26"/>
    </location>
</feature>
<dbReference type="Gene3D" id="3.20.20.80">
    <property type="entry name" value="Glycosidases"/>
    <property type="match status" value="1"/>
</dbReference>
<evidence type="ECO:0000313" key="11">
    <source>
        <dbReference type="EMBL" id="WCE45483.1"/>
    </source>
</evidence>
<evidence type="ECO:0000256" key="9">
    <source>
        <dbReference type="SAM" id="SignalP"/>
    </source>
</evidence>
<dbReference type="GO" id="GO:0005975">
    <property type="term" value="P:carbohydrate metabolic process"/>
    <property type="evidence" value="ECO:0007669"/>
    <property type="project" value="InterPro"/>
</dbReference>
<dbReference type="InterPro" id="IPR017853">
    <property type="entry name" value="GH"/>
</dbReference>